<dbReference type="STRING" id="1724.GCA_001044175_02109"/>
<feature type="transmembrane region" description="Helical" evidence="2">
    <location>
        <begin position="98"/>
        <end position="118"/>
    </location>
</feature>
<feature type="compositionally biased region" description="Polar residues" evidence="1">
    <location>
        <begin position="1"/>
        <end position="12"/>
    </location>
</feature>
<protein>
    <recommendedName>
        <fullName evidence="5">ATP synthase protein I</fullName>
    </recommendedName>
</protein>
<gene>
    <name evidence="3" type="ORF">ATK06_2044</name>
</gene>
<proteinExistence type="predicted"/>
<dbReference type="EMBL" id="PDJF01000001">
    <property type="protein sequence ID" value="PFG28915.1"/>
    <property type="molecule type" value="Genomic_DNA"/>
</dbReference>
<organism evidence="3 4">
    <name type="scientific">Corynebacterium renale</name>
    <dbReference type="NCBI Taxonomy" id="1724"/>
    <lineage>
        <taxon>Bacteria</taxon>
        <taxon>Bacillati</taxon>
        <taxon>Actinomycetota</taxon>
        <taxon>Actinomycetes</taxon>
        <taxon>Mycobacteriales</taxon>
        <taxon>Corynebacteriaceae</taxon>
        <taxon>Corynebacterium</taxon>
    </lineage>
</organism>
<keyword evidence="2" id="KW-0812">Transmembrane</keyword>
<feature type="transmembrane region" description="Helical" evidence="2">
    <location>
        <begin position="39"/>
        <end position="58"/>
    </location>
</feature>
<evidence type="ECO:0000256" key="2">
    <source>
        <dbReference type="SAM" id="Phobius"/>
    </source>
</evidence>
<sequence length="158" mass="17013">MSEAQKNQNSPDEPTVDLPPIDETDYTDHRRPLLRALNYGGKALVVVIILLLIIWGWIANTEGLIGVIMSAAISGAFILTTAGLVLASSNTSPATTGAIVLGGWLVKIVILIAILFVIRDLEFYNTWAFFTTTLATLVVVIGAEIWGVITTRTMTLGD</sequence>
<evidence type="ECO:0000256" key="1">
    <source>
        <dbReference type="SAM" id="MobiDB-lite"/>
    </source>
</evidence>
<evidence type="ECO:0000313" key="3">
    <source>
        <dbReference type="EMBL" id="PFG28915.1"/>
    </source>
</evidence>
<feature type="transmembrane region" description="Helical" evidence="2">
    <location>
        <begin position="64"/>
        <end position="86"/>
    </location>
</feature>
<name>A0A2A9DRY0_9CORY</name>
<comment type="caution">
    <text evidence="3">The sequence shown here is derived from an EMBL/GenBank/DDBJ whole genome shotgun (WGS) entry which is preliminary data.</text>
</comment>
<dbReference type="AlphaFoldDB" id="A0A2A9DRY0"/>
<accession>A0A2A9DRY0</accession>
<keyword evidence="2" id="KW-0472">Membrane</keyword>
<evidence type="ECO:0000313" key="4">
    <source>
        <dbReference type="Proteomes" id="UP000221653"/>
    </source>
</evidence>
<dbReference type="Proteomes" id="UP000221653">
    <property type="component" value="Unassembled WGS sequence"/>
</dbReference>
<reference evidence="3 4" key="1">
    <citation type="submission" date="2017-10" db="EMBL/GenBank/DDBJ databases">
        <title>Sequencing the genomes of 1000 actinobacteria strains.</title>
        <authorList>
            <person name="Klenk H.-P."/>
        </authorList>
    </citation>
    <scope>NUCLEOTIDE SEQUENCE [LARGE SCALE GENOMIC DNA]</scope>
    <source>
        <strain evidence="3 4">DSM 20688</strain>
    </source>
</reference>
<keyword evidence="2" id="KW-1133">Transmembrane helix</keyword>
<keyword evidence="4" id="KW-1185">Reference proteome</keyword>
<evidence type="ECO:0008006" key="5">
    <source>
        <dbReference type="Google" id="ProtNLM"/>
    </source>
</evidence>
<feature type="region of interest" description="Disordered" evidence="1">
    <location>
        <begin position="1"/>
        <end position="22"/>
    </location>
</feature>
<feature type="transmembrane region" description="Helical" evidence="2">
    <location>
        <begin position="124"/>
        <end position="149"/>
    </location>
</feature>